<keyword evidence="1" id="KW-1133">Transmembrane helix</keyword>
<feature type="transmembrane region" description="Helical" evidence="1">
    <location>
        <begin position="47"/>
        <end position="63"/>
    </location>
</feature>
<reference evidence="3" key="1">
    <citation type="submission" date="2014-09" db="EMBL/GenBank/DDBJ databases">
        <title>Vibrio variabilis JCM 19239. (C206) whole genome shotgun sequence.</title>
        <authorList>
            <person name="Sawabe T."/>
            <person name="Meirelles P."/>
            <person name="Nakanishi M."/>
            <person name="Sayaka M."/>
            <person name="Hattori M."/>
            <person name="Ohkuma M."/>
        </authorList>
    </citation>
    <scope>NUCLEOTIDE SEQUENCE [LARGE SCALE GENOMIC DNA]</scope>
    <source>
        <strain evidence="3">JCM 19239</strain>
    </source>
</reference>
<evidence type="ECO:0000256" key="1">
    <source>
        <dbReference type="SAM" id="Phobius"/>
    </source>
</evidence>
<sequence length="143" mass="16233">MPLKSLLFSFNGRIGRKTFWMWNVCYYLAIMIVAQGLNFLFPNVMPFLLPLLLLMLLIPDLAITAKRWHDRNKSNWWLLLNLPLVFGRMSLPTLDPATAAQPSMVQSLLSFSALACGAWILVECGFLKGTEGPNQYGDEPIMR</sequence>
<dbReference type="EMBL" id="BBMS01000049">
    <property type="protein sequence ID" value="GAL28764.1"/>
    <property type="molecule type" value="Genomic_DNA"/>
</dbReference>
<keyword evidence="1" id="KW-0472">Membrane</keyword>
<proteinExistence type="predicted"/>
<dbReference type="InterPro" id="IPR008523">
    <property type="entry name" value="DUF805"/>
</dbReference>
<gene>
    <name evidence="2" type="ORF">JCM19239_6182</name>
</gene>
<protein>
    <submittedName>
        <fullName evidence="2">Membrane protein</fullName>
    </submittedName>
</protein>
<dbReference type="Pfam" id="PF05656">
    <property type="entry name" value="DUF805"/>
    <property type="match status" value="1"/>
</dbReference>
<comment type="caution">
    <text evidence="2">The sequence shown here is derived from an EMBL/GenBank/DDBJ whole genome shotgun (WGS) entry which is preliminary data.</text>
</comment>
<dbReference type="Proteomes" id="UP000029223">
    <property type="component" value="Unassembled WGS sequence"/>
</dbReference>
<keyword evidence="3" id="KW-1185">Reference proteome</keyword>
<organism evidence="2 3">
    <name type="scientific">Vibrio variabilis</name>
    <dbReference type="NCBI Taxonomy" id="990271"/>
    <lineage>
        <taxon>Bacteria</taxon>
        <taxon>Pseudomonadati</taxon>
        <taxon>Pseudomonadota</taxon>
        <taxon>Gammaproteobacteria</taxon>
        <taxon>Vibrionales</taxon>
        <taxon>Vibrionaceae</taxon>
        <taxon>Vibrio</taxon>
    </lineage>
</organism>
<accession>A0ABQ0JJ30</accession>
<feature type="transmembrane region" description="Helical" evidence="1">
    <location>
        <begin position="20"/>
        <end position="41"/>
    </location>
</feature>
<keyword evidence="1" id="KW-0812">Transmembrane</keyword>
<evidence type="ECO:0000313" key="2">
    <source>
        <dbReference type="EMBL" id="GAL28764.1"/>
    </source>
</evidence>
<dbReference type="PANTHER" id="PTHR34980:SF1">
    <property type="entry name" value="INNER MEMBRANE PROTEIN"/>
    <property type="match status" value="1"/>
</dbReference>
<dbReference type="PANTHER" id="PTHR34980">
    <property type="entry name" value="INNER MEMBRANE PROTEIN-RELATED-RELATED"/>
    <property type="match status" value="1"/>
</dbReference>
<evidence type="ECO:0000313" key="3">
    <source>
        <dbReference type="Proteomes" id="UP000029223"/>
    </source>
</evidence>
<name>A0ABQ0JJ30_9VIBR</name>